<name>A0A0E0AP94_9ORYZ</name>
<protein>
    <recommendedName>
        <fullName evidence="3">RING-type domain-containing protein</fullName>
    </recommendedName>
</protein>
<dbReference type="Proteomes" id="UP000026961">
    <property type="component" value="Chromosome 7"/>
</dbReference>
<keyword evidence="2" id="KW-0472">Membrane</keyword>
<dbReference type="PANTHER" id="PTHR45676:SF54">
    <property type="entry name" value="RING-TYPE E3 UBIQUITIN TRANSFERASE"/>
    <property type="match status" value="1"/>
</dbReference>
<proteinExistence type="predicted"/>
<dbReference type="PANTHER" id="PTHR45676">
    <property type="entry name" value="RING-H2 FINGER PROTEIN ATL51-RELATED"/>
    <property type="match status" value="1"/>
</dbReference>
<dbReference type="Gramene" id="OGLUM07G26260.1">
    <property type="protein sequence ID" value="OGLUM07G26260.1"/>
    <property type="gene ID" value="OGLUM07G26260"/>
</dbReference>
<reference evidence="4" key="1">
    <citation type="submission" date="2015-04" db="UniProtKB">
        <authorList>
            <consortium name="EnsemblPlants"/>
        </authorList>
    </citation>
    <scope>IDENTIFICATION</scope>
</reference>
<dbReference type="HOGENOM" id="CLU_013137_15_2_1"/>
<feature type="domain" description="RING-type" evidence="3">
    <location>
        <begin position="102"/>
        <end position="144"/>
    </location>
</feature>
<keyword evidence="2" id="KW-1133">Transmembrane helix</keyword>
<accession>A0A0E0AP94</accession>
<dbReference type="InterPro" id="IPR001841">
    <property type="entry name" value="Znf_RING"/>
</dbReference>
<keyword evidence="1" id="KW-0479">Metal-binding</keyword>
<evidence type="ECO:0000256" key="2">
    <source>
        <dbReference type="SAM" id="Phobius"/>
    </source>
</evidence>
<dbReference type="SMART" id="SM00184">
    <property type="entry name" value="RING"/>
    <property type="match status" value="1"/>
</dbReference>
<dbReference type="STRING" id="40148.A0A0E0AP94"/>
<dbReference type="SUPFAM" id="SSF57850">
    <property type="entry name" value="RING/U-box"/>
    <property type="match status" value="1"/>
</dbReference>
<sequence>MDGIIAPAPAAHGLRLSYTGGSCLTAASVVVLLLYLTGRFIWLYNKDAATAAAAAASSSSPSAAARCVLVRAVSMSSSLLQVFVHVPAAPDATGNAPRAPECAVCLSELRERETGRLLPVCGHGFHEECIVTWLRVNTTCPLCRAAVAAK</sequence>
<dbReference type="InterPro" id="IPR013083">
    <property type="entry name" value="Znf_RING/FYVE/PHD"/>
</dbReference>
<reference evidence="4" key="2">
    <citation type="submission" date="2018-05" db="EMBL/GenBank/DDBJ databases">
        <title>OgluRS3 (Oryza glumaepatula Reference Sequence Version 3).</title>
        <authorList>
            <person name="Zhang J."/>
            <person name="Kudrna D."/>
            <person name="Lee S."/>
            <person name="Talag J."/>
            <person name="Welchert J."/>
            <person name="Wing R.A."/>
        </authorList>
    </citation>
    <scope>NUCLEOTIDE SEQUENCE [LARGE SCALE GENOMIC DNA]</scope>
</reference>
<dbReference type="Gene3D" id="3.30.40.10">
    <property type="entry name" value="Zinc/RING finger domain, C3HC4 (zinc finger)"/>
    <property type="match status" value="1"/>
</dbReference>
<evidence type="ECO:0000259" key="3">
    <source>
        <dbReference type="PROSITE" id="PS50089"/>
    </source>
</evidence>
<keyword evidence="2" id="KW-0812">Transmembrane</keyword>
<dbReference type="GO" id="GO:0008270">
    <property type="term" value="F:zinc ion binding"/>
    <property type="evidence" value="ECO:0007669"/>
    <property type="project" value="UniProtKB-KW"/>
</dbReference>
<dbReference type="PROSITE" id="PS50089">
    <property type="entry name" value="ZF_RING_2"/>
    <property type="match status" value="1"/>
</dbReference>
<dbReference type="AlphaFoldDB" id="A0A0E0AP94"/>
<evidence type="ECO:0000313" key="4">
    <source>
        <dbReference type="EnsemblPlants" id="OGLUM07G26260.1"/>
    </source>
</evidence>
<dbReference type="Pfam" id="PF13639">
    <property type="entry name" value="zf-RING_2"/>
    <property type="match status" value="1"/>
</dbReference>
<keyword evidence="1" id="KW-0862">Zinc</keyword>
<keyword evidence="1" id="KW-0863">Zinc-finger</keyword>
<feature type="transmembrane region" description="Helical" evidence="2">
    <location>
        <begin position="16"/>
        <end position="36"/>
    </location>
</feature>
<organism evidence="4">
    <name type="scientific">Oryza glumipatula</name>
    <dbReference type="NCBI Taxonomy" id="40148"/>
    <lineage>
        <taxon>Eukaryota</taxon>
        <taxon>Viridiplantae</taxon>
        <taxon>Streptophyta</taxon>
        <taxon>Embryophyta</taxon>
        <taxon>Tracheophyta</taxon>
        <taxon>Spermatophyta</taxon>
        <taxon>Magnoliopsida</taxon>
        <taxon>Liliopsida</taxon>
        <taxon>Poales</taxon>
        <taxon>Poaceae</taxon>
        <taxon>BOP clade</taxon>
        <taxon>Oryzoideae</taxon>
        <taxon>Oryzeae</taxon>
        <taxon>Oryzinae</taxon>
        <taxon>Oryza</taxon>
    </lineage>
</organism>
<dbReference type="UniPathway" id="UPA00143"/>
<dbReference type="eggNOG" id="KOG0800">
    <property type="taxonomic scope" value="Eukaryota"/>
</dbReference>
<dbReference type="GO" id="GO:0016567">
    <property type="term" value="P:protein ubiquitination"/>
    <property type="evidence" value="ECO:0007669"/>
    <property type="project" value="UniProtKB-UniPathway"/>
</dbReference>
<evidence type="ECO:0000313" key="5">
    <source>
        <dbReference type="Proteomes" id="UP000026961"/>
    </source>
</evidence>
<dbReference type="EnsemblPlants" id="OGLUM07G26260.1">
    <property type="protein sequence ID" value="OGLUM07G26260.1"/>
    <property type="gene ID" value="OGLUM07G26260"/>
</dbReference>
<keyword evidence="5" id="KW-1185">Reference proteome</keyword>
<evidence type="ECO:0000256" key="1">
    <source>
        <dbReference type="PROSITE-ProRule" id="PRU00175"/>
    </source>
</evidence>